<dbReference type="GeneID" id="98318494"/>
<proteinExistence type="inferred from homology"/>
<dbReference type="InterPro" id="IPR002772">
    <property type="entry name" value="Glyco_hydro_3_C"/>
</dbReference>
<dbReference type="OrthoDB" id="9805821at2"/>
<reference evidence="6 7" key="1">
    <citation type="journal article" date="2015" name="Genome Announc.">
        <title>Expanding the biotechnology potential of lactobacilli through comparative genomics of 213 strains and associated genera.</title>
        <authorList>
            <person name="Sun Z."/>
            <person name="Harris H.M."/>
            <person name="McCann A."/>
            <person name="Guo C."/>
            <person name="Argimon S."/>
            <person name="Zhang W."/>
            <person name="Yang X."/>
            <person name="Jeffery I.B."/>
            <person name="Cooney J.C."/>
            <person name="Kagawa T.F."/>
            <person name="Liu W."/>
            <person name="Song Y."/>
            <person name="Salvetti E."/>
            <person name="Wrobel A."/>
            <person name="Rasinkangas P."/>
            <person name="Parkhill J."/>
            <person name="Rea M.C."/>
            <person name="O'Sullivan O."/>
            <person name="Ritari J."/>
            <person name="Douillard F.P."/>
            <person name="Paul Ross R."/>
            <person name="Yang R."/>
            <person name="Briner A.E."/>
            <person name="Felis G.E."/>
            <person name="de Vos W.M."/>
            <person name="Barrangou R."/>
            <person name="Klaenhammer T.R."/>
            <person name="Caufield P.W."/>
            <person name="Cui Y."/>
            <person name="Zhang H."/>
            <person name="O'Toole P.W."/>
        </authorList>
    </citation>
    <scope>NUCLEOTIDE SEQUENCE [LARGE SCALE GENOMIC DNA]</scope>
    <source>
        <strain evidence="6 7">DSM 18630</strain>
    </source>
</reference>
<dbReference type="STRING" id="1423750.FC89_GL000448"/>
<evidence type="ECO:0000256" key="2">
    <source>
        <dbReference type="ARBA" id="ARBA00022801"/>
    </source>
</evidence>
<dbReference type="Gene3D" id="3.20.20.300">
    <property type="entry name" value="Glycoside hydrolase, family 3, N-terminal domain"/>
    <property type="match status" value="1"/>
</dbReference>
<feature type="domain" description="Fibronectin type III-like" evidence="5">
    <location>
        <begin position="576"/>
        <end position="646"/>
    </location>
</feature>
<comment type="similarity">
    <text evidence="1 4">Belongs to the glycosyl hydrolase 3 family.</text>
</comment>
<keyword evidence="7" id="KW-1185">Reference proteome</keyword>
<accession>A0A0R1VZ20</accession>
<dbReference type="PROSITE" id="PS00775">
    <property type="entry name" value="GLYCOSYL_HYDROL_F3"/>
    <property type="match status" value="1"/>
</dbReference>
<keyword evidence="4" id="KW-0326">Glycosidase</keyword>
<dbReference type="PANTHER" id="PTHR42715">
    <property type="entry name" value="BETA-GLUCOSIDASE"/>
    <property type="match status" value="1"/>
</dbReference>
<evidence type="ECO:0000256" key="3">
    <source>
        <dbReference type="ARBA" id="ARBA00023277"/>
    </source>
</evidence>
<sequence>MLKNTDLISKLSLEQKAGLLSGKTTWETLAVGGLIPSIFLSDGPHGLRKQSGATDHLGLNASEPATCFPTAATLANSWDPEIIGEVGVALGNEAKSLGVQVILGPGLNIKRNPLGGRNFEYYSEDPYLTGKLGAAIIRGIQSTGTFASPKHFAANNQEYRRMASNSVIDERTLRELYTTNFEIAIKEGNPKVIMSSYNQVNGVYANENHYLLKQILRNEWKFDGFVVTDWGGDNDHVAGVINGSNLAMPTLGINGPLELINAVNSGKLKEEVIDKRVDELLSVILESTATDKQKQVINWRHQHQVAHDAAVESIVLLKNDNGVLPLNKESKVALIGDFAQRPRYQGAGSSLVNTKNLETITECIKNYPLTTIGFAQGYTRANKQSDKEQLRNEAIKLAEKSDVAIVCVGLDEISESEGADRQNMRLPGAQESLLAELFKTTTPIVIVLSAGSPVEMPWADQATALVHGYLGGEAGASAMLDVLTGKHNPSGKLAETYPMKYIDTPFANEFPAKGKDSFYKEGPFVGYRYYNTINKKVRFPFGYGLSYTTFSYENLKVDQEKVSLTITNTGAVAGSEIVQLYVGNKNSSLIRPAKELKGFAKVYLNSGESREVTIYFDDKTFRYYNTDSHTFAIEDGIYQIYICGNVNDIRLFTEIHVDGTKAQNQALLFPKYFSHRISEITLTDFSDLYGKEVSKENNTGFLMLRQNNTISEMKYAKNWIARIISKFLKKLLKRSENKGKPDLNILFIYNMPFRAISKMTNGTISSQMVDGILEMVNGHFWHGLKKLLQEFRINRKRIKNTTI</sequence>
<dbReference type="FunFam" id="2.60.40.10:FF:000495">
    <property type="entry name" value="Periplasmic beta-glucosidase"/>
    <property type="match status" value="1"/>
</dbReference>
<comment type="caution">
    <text evidence="6">The sequence shown here is derived from an EMBL/GenBank/DDBJ whole genome shotgun (WGS) entry which is preliminary data.</text>
</comment>
<dbReference type="GO" id="GO:0008422">
    <property type="term" value="F:beta-glucosidase activity"/>
    <property type="evidence" value="ECO:0007669"/>
    <property type="project" value="UniProtKB-ARBA"/>
</dbReference>
<name>A0A0R1VZ20_9LACO</name>
<protein>
    <submittedName>
        <fullName evidence="6">Glucocerebrosidase</fullName>
    </submittedName>
</protein>
<dbReference type="Pfam" id="PF14310">
    <property type="entry name" value="Fn3-like"/>
    <property type="match status" value="1"/>
</dbReference>
<dbReference type="InterPro" id="IPR050288">
    <property type="entry name" value="Cellulose_deg_GH3"/>
</dbReference>
<dbReference type="InterPro" id="IPR019800">
    <property type="entry name" value="Glyco_hydro_3_AS"/>
</dbReference>
<dbReference type="InterPro" id="IPR001764">
    <property type="entry name" value="Glyco_hydro_3_N"/>
</dbReference>
<evidence type="ECO:0000259" key="5">
    <source>
        <dbReference type="SMART" id="SM01217"/>
    </source>
</evidence>
<dbReference type="InterPro" id="IPR013783">
    <property type="entry name" value="Ig-like_fold"/>
</dbReference>
<dbReference type="Gene3D" id="2.60.40.10">
    <property type="entry name" value="Immunoglobulins"/>
    <property type="match status" value="1"/>
</dbReference>
<dbReference type="InterPro" id="IPR036962">
    <property type="entry name" value="Glyco_hydro_3_N_sf"/>
</dbReference>
<dbReference type="AlphaFoldDB" id="A0A0R1VZ20"/>
<dbReference type="Proteomes" id="UP000051451">
    <property type="component" value="Unassembled WGS sequence"/>
</dbReference>
<dbReference type="PATRIC" id="fig|1423750.3.peg.460"/>
<dbReference type="SUPFAM" id="SSF51445">
    <property type="entry name" value="(Trans)glycosidases"/>
    <property type="match status" value="1"/>
</dbReference>
<dbReference type="PANTHER" id="PTHR42715:SF10">
    <property type="entry name" value="BETA-GLUCOSIDASE"/>
    <property type="match status" value="1"/>
</dbReference>
<dbReference type="RefSeq" id="WP_057871227.1">
    <property type="nucleotide sequence ID" value="NZ_AZGB01000009.1"/>
</dbReference>
<dbReference type="Gene3D" id="3.40.50.1700">
    <property type="entry name" value="Glycoside hydrolase family 3 C-terminal domain"/>
    <property type="match status" value="1"/>
</dbReference>
<dbReference type="EMBL" id="AZGB01000009">
    <property type="protein sequence ID" value="KRM07132.1"/>
    <property type="molecule type" value="Genomic_DNA"/>
</dbReference>
<gene>
    <name evidence="6" type="ORF">FC89_GL000448</name>
</gene>
<evidence type="ECO:0000256" key="4">
    <source>
        <dbReference type="RuleBase" id="RU361161"/>
    </source>
</evidence>
<dbReference type="PRINTS" id="PR00133">
    <property type="entry name" value="GLHYDRLASE3"/>
</dbReference>
<dbReference type="SMART" id="SM01217">
    <property type="entry name" value="Fn3_like"/>
    <property type="match status" value="1"/>
</dbReference>
<keyword evidence="2 4" id="KW-0378">Hydrolase</keyword>
<dbReference type="InterPro" id="IPR017853">
    <property type="entry name" value="GH"/>
</dbReference>
<dbReference type="Pfam" id="PF01915">
    <property type="entry name" value="Glyco_hydro_3_C"/>
    <property type="match status" value="1"/>
</dbReference>
<dbReference type="InterPro" id="IPR026891">
    <property type="entry name" value="Fn3-like"/>
</dbReference>
<organism evidence="6 7">
    <name type="scientific">Liquorilactobacillus ghanensis DSM 18630</name>
    <dbReference type="NCBI Taxonomy" id="1423750"/>
    <lineage>
        <taxon>Bacteria</taxon>
        <taxon>Bacillati</taxon>
        <taxon>Bacillota</taxon>
        <taxon>Bacilli</taxon>
        <taxon>Lactobacillales</taxon>
        <taxon>Lactobacillaceae</taxon>
        <taxon>Liquorilactobacillus</taxon>
    </lineage>
</organism>
<dbReference type="SUPFAM" id="SSF52279">
    <property type="entry name" value="Beta-D-glucan exohydrolase, C-terminal domain"/>
    <property type="match status" value="1"/>
</dbReference>
<dbReference type="InterPro" id="IPR036881">
    <property type="entry name" value="Glyco_hydro_3_C_sf"/>
</dbReference>
<evidence type="ECO:0000256" key="1">
    <source>
        <dbReference type="ARBA" id="ARBA00005336"/>
    </source>
</evidence>
<dbReference type="Pfam" id="PF00933">
    <property type="entry name" value="Glyco_hydro_3"/>
    <property type="match status" value="1"/>
</dbReference>
<evidence type="ECO:0000313" key="7">
    <source>
        <dbReference type="Proteomes" id="UP000051451"/>
    </source>
</evidence>
<keyword evidence="3" id="KW-0119">Carbohydrate metabolism</keyword>
<evidence type="ECO:0000313" key="6">
    <source>
        <dbReference type="EMBL" id="KRM07132.1"/>
    </source>
</evidence>
<dbReference type="GO" id="GO:0005975">
    <property type="term" value="P:carbohydrate metabolic process"/>
    <property type="evidence" value="ECO:0007669"/>
    <property type="project" value="InterPro"/>
</dbReference>